<evidence type="ECO:0000313" key="3">
    <source>
        <dbReference type="Proteomes" id="UP001417504"/>
    </source>
</evidence>
<name>A0AAP0I7R3_9MAGN</name>
<dbReference type="Proteomes" id="UP001417504">
    <property type="component" value="Unassembled WGS sequence"/>
</dbReference>
<dbReference type="EMBL" id="JBBNAE010000007">
    <property type="protein sequence ID" value="KAK9110249.1"/>
    <property type="molecule type" value="Genomic_DNA"/>
</dbReference>
<accession>A0AAP0I7R3</accession>
<evidence type="ECO:0000256" key="1">
    <source>
        <dbReference type="SAM" id="MobiDB-lite"/>
    </source>
</evidence>
<sequence length="68" mass="6672">MAAEPPLVRAAAGPGPRGVRVRSGWAAEAALLARRAPADPVPDRAGLQLSAGPPGPGPPTAAQDGLDT</sequence>
<proteinExistence type="predicted"/>
<dbReference type="AlphaFoldDB" id="A0AAP0I7R3"/>
<evidence type="ECO:0000313" key="2">
    <source>
        <dbReference type="EMBL" id="KAK9110249.1"/>
    </source>
</evidence>
<reference evidence="2 3" key="1">
    <citation type="submission" date="2024-01" db="EMBL/GenBank/DDBJ databases">
        <title>Genome assemblies of Stephania.</title>
        <authorList>
            <person name="Yang L."/>
        </authorList>
    </citation>
    <scope>NUCLEOTIDE SEQUENCE [LARGE SCALE GENOMIC DNA]</scope>
    <source>
        <strain evidence="2">QJT</strain>
        <tissue evidence="2">Leaf</tissue>
    </source>
</reference>
<feature type="region of interest" description="Disordered" evidence="1">
    <location>
        <begin position="1"/>
        <end position="20"/>
    </location>
</feature>
<protein>
    <submittedName>
        <fullName evidence="2">Uncharacterized protein</fullName>
    </submittedName>
</protein>
<gene>
    <name evidence="2" type="ORF">Sjap_018309</name>
</gene>
<feature type="region of interest" description="Disordered" evidence="1">
    <location>
        <begin position="35"/>
        <end position="68"/>
    </location>
</feature>
<keyword evidence="3" id="KW-1185">Reference proteome</keyword>
<organism evidence="2 3">
    <name type="scientific">Stephania japonica</name>
    <dbReference type="NCBI Taxonomy" id="461633"/>
    <lineage>
        <taxon>Eukaryota</taxon>
        <taxon>Viridiplantae</taxon>
        <taxon>Streptophyta</taxon>
        <taxon>Embryophyta</taxon>
        <taxon>Tracheophyta</taxon>
        <taxon>Spermatophyta</taxon>
        <taxon>Magnoliopsida</taxon>
        <taxon>Ranunculales</taxon>
        <taxon>Menispermaceae</taxon>
        <taxon>Menispermoideae</taxon>
        <taxon>Cissampelideae</taxon>
        <taxon>Stephania</taxon>
    </lineage>
</organism>
<comment type="caution">
    <text evidence="2">The sequence shown here is derived from an EMBL/GenBank/DDBJ whole genome shotgun (WGS) entry which is preliminary data.</text>
</comment>